<protein>
    <submittedName>
        <fullName evidence="2">Uncharacterized protein</fullName>
    </submittedName>
</protein>
<feature type="region of interest" description="Disordered" evidence="1">
    <location>
        <begin position="25"/>
        <end position="70"/>
    </location>
</feature>
<sequence>MQAWTDRLRQIADRARARRADSLLAVGADGQQPSAGVLAGTGPTSAGNSTDEGGLVQAHGARRRTGLRTW</sequence>
<organism evidence="2 3">
    <name type="scientific">Streptomyces dioscori</name>
    <dbReference type="NCBI Taxonomy" id="2109333"/>
    <lineage>
        <taxon>Bacteria</taxon>
        <taxon>Bacillati</taxon>
        <taxon>Actinomycetota</taxon>
        <taxon>Actinomycetes</taxon>
        <taxon>Kitasatosporales</taxon>
        <taxon>Streptomycetaceae</taxon>
        <taxon>Streptomyces</taxon>
        <taxon>Streptomyces aurantiacus group</taxon>
    </lineage>
</organism>
<keyword evidence="3" id="KW-1185">Reference proteome</keyword>
<evidence type="ECO:0000313" key="3">
    <source>
        <dbReference type="Proteomes" id="UP000240429"/>
    </source>
</evidence>
<name>A0A2P8PTG0_9ACTN</name>
<dbReference type="Proteomes" id="UP000240429">
    <property type="component" value="Unassembled WGS sequence"/>
</dbReference>
<evidence type="ECO:0000313" key="2">
    <source>
        <dbReference type="EMBL" id="PSM37285.1"/>
    </source>
</evidence>
<gene>
    <name evidence="2" type="ORF">C6Y14_43270</name>
</gene>
<dbReference type="AlphaFoldDB" id="A0A2P8PTG0"/>
<comment type="caution">
    <text evidence="2">The sequence shown here is derived from an EMBL/GenBank/DDBJ whole genome shotgun (WGS) entry which is preliminary data.</text>
</comment>
<proteinExistence type="predicted"/>
<feature type="compositionally biased region" description="Polar residues" evidence="1">
    <location>
        <begin position="42"/>
        <end position="51"/>
    </location>
</feature>
<dbReference type="EMBL" id="PYBJ01000044">
    <property type="protein sequence ID" value="PSM37285.1"/>
    <property type="molecule type" value="Genomic_DNA"/>
</dbReference>
<accession>A0A2P8PTG0</accession>
<feature type="compositionally biased region" description="Basic residues" evidence="1">
    <location>
        <begin position="60"/>
        <end position="70"/>
    </location>
</feature>
<reference evidence="2 3" key="1">
    <citation type="submission" date="2018-03" db="EMBL/GenBank/DDBJ databases">
        <title>Streptomyces dioscori sp. nov., a novel endophytic actinobacterium isolated from bulbil of Dioscorea bulbifera L.</title>
        <authorList>
            <person name="Zhikuan W."/>
        </authorList>
    </citation>
    <scope>NUCLEOTIDE SEQUENCE [LARGE SCALE GENOMIC DNA]</scope>
    <source>
        <strain evidence="2 3">A217</strain>
    </source>
</reference>
<evidence type="ECO:0000256" key="1">
    <source>
        <dbReference type="SAM" id="MobiDB-lite"/>
    </source>
</evidence>